<comment type="subcellular location">
    <subcellularLocation>
        <location evidence="1">Cell outer membrane</location>
    </subcellularLocation>
</comment>
<dbReference type="Gene3D" id="1.25.40.390">
    <property type="match status" value="1"/>
</dbReference>
<feature type="domain" description="RagB/SusD" evidence="6">
    <location>
        <begin position="329"/>
        <end position="647"/>
    </location>
</feature>
<evidence type="ECO:0000256" key="4">
    <source>
        <dbReference type="ARBA" id="ARBA00023136"/>
    </source>
</evidence>
<dbReference type="RefSeq" id="WP_274265794.1">
    <property type="nucleotide sequence ID" value="NZ_CP117880.1"/>
</dbReference>
<evidence type="ECO:0000313" key="9">
    <source>
        <dbReference type="Proteomes" id="UP001221558"/>
    </source>
</evidence>
<dbReference type="InterPro" id="IPR012944">
    <property type="entry name" value="SusD_RagB_dom"/>
</dbReference>
<evidence type="ECO:0000256" key="1">
    <source>
        <dbReference type="ARBA" id="ARBA00004442"/>
    </source>
</evidence>
<dbReference type="PROSITE" id="PS51257">
    <property type="entry name" value="PROKAR_LIPOPROTEIN"/>
    <property type="match status" value="1"/>
</dbReference>
<sequence>MKKIIIYRNILILATLQLLGACNKYLDIVPDNVPEIDRAFNLRIEAQKFLFTCYSYLPRNGDGALNAGLMAGDEIWLPQDDQSRWHTSFRIAQGQQNVNDVLFEEWGGWNKGNFGGSPAADRKYFQGLRNCNIFLANIARVPDMSEDEKQRWIGEVEFLKAYYHFYLMRFYGPIPIIDVSVPENAGPDELRLDRKPFDQCVEFTSNLLDRAAEKLPLNVPDENSELGRATKPIALAIKARLLATAASPLFNGNPDYSDVMDKDGVHLFNTTYDPNKWVRAKNAAKEAIDIAEQAGARLYVYTNDVFRLSDVTKVQLNIRNAVTERFGAETIWGLSMSQFTNQANCMPPLTRGNLNERGRLQGIWSVPIKIVRQFYSKNGVPINEDKHIDFSNEFQIRAATQAEGFNIEPGYRTARINFDREPRFYANLAFDGGIWYMRNDANQSSDVNSFYVQSKNAERAGFGDFQNYSETGYFVKKLVNWRSTMHMGSNGQWLLYPWPEIRLADIYLLYAEALVESGGSTEEALVYVDRIRNRAGLQGVIQSWKENSKNPTKYTTKNGLIDIIRQERMNELAFEGQRFWDLRRWKLAVDKLNENITGLNIRGRTTEAYNIERVIFTQTFIAPRDYLWPIKEWELMRNKKLTQNPGW</sequence>
<reference evidence="8 9" key="1">
    <citation type="submission" date="2023-02" db="EMBL/GenBank/DDBJ databases">
        <title>Genome sequence of Sphingobacterium sp. KACC 22765.</title>
        <authorList>
            <person name="Kim S."/>
            <person name="Heo J."/>
            <person name="Kwon S.-W."/>
        </authorList>
    </citation>
    <scope>NUCLEOTIDE SEQUENCE [LARGE SCALE GENOMIC DNA]</scope>
    <source>
        <strain evidence="8 9">KACC 22765</strain>
    </source>
</reference>
<organism evidence="8 9">
    <name type="scientific">Sphingobacterium oryzagri</name>
    <dbReference type="NCBI Taxonomy" id="3025669"/>
    <lineage>
        <taxon>Bacteria</taxon>
        <taxon>Pseudomonadati</taxon>
        <taxon>Bacteroidota</taxon>
        <taxon>Sphingobacteriia</taxon>
        <taxon>Sphingobacteriales</taxon>
        <taxon>Sphingobacteriaceae</taxon>
        <taxon>Sphingobacterium</taxon>
    </lineage>
</organism>
<comment type="similarity">
    <text evidence="2">Belongs to the SusD family.</text>
</comment>
<dbReference type="InterPro" id="IPR033985">
    <property type="entry name" value="SusD-like_N"/>
</dbReference>
<dbReference type="Pfam" id="PF07980">
    <property type="entry name" value="SusD_RagB"/>
    <property type="match status" value="1"/>
</dbReference>
<feature type="domain" description="SusD-like N-terminal" evidence="7">
    <location>
        <begin position="123"/>
        <end position="241"/>
    </location>
</feature>
<protein>
    <submittedName>
        <fullName evidence="8">RagB/SusD family nutrient uptake outer membrane protein</fullName>
    </submittedName>
</protein>
<dbReference type="InterPro" id="IPR011990">
    <property type="entry name" value="TPR-like_helical_dom_sf"/>
</dbReference>
<keyword evidence="4" id="KW-0472">Membrane</keyword>
<keyword evidence="5" id="KW-0998">Cell outer membrane</keyword>
<accession>A0ABY7WCY7</accession>
<evidence type="ECO:0000256" key="5">
    <source>
        <dbReference type="ARBA" id="ARBA00023237"/>
    </source>
</evidence>
<name>A0ABY7WCY7_9SPHI</name>
<evidence type="ECO:0000259" key="7">
    <source>
        <dbReference type="Pfam" id="PF14322"/>
    </source>
</evidence>
<evidence type="ECO:0000259" key="6">
    <source>
        <dbReference type="Pfam" id="PF07980"/>
    </source>
</evidence>
<keyword evidence="9" id="KW-1185">Reference proteome</keyword>
<dbReference type="Pfam" id="PF14322">
    <property type="entry name" value="SusD-like_3"/>
    <property type="match status" value="1"/>
</dbReference>
<dbReference type="SUPFAM" id="SSF48452">
    <property type="entry name" value="TPR-like"/>
    <property type="match status" value="1"/>
</dbReference>
<evidence type="ECO:0000256" key="2">
    <source>
        <dbReference type="ARBA" id="ARBA00006275"/>
    </source>
</evidence>
<proteinExistence type="inferred from homology"/>
<evidence type="ECO:0000256" key="3">
    <source>
        <dbReference type="ARBA" id="ARBA00022729"/>
    </source>
</evidence>
<evidence type="ECO:0000313" key="8">
    <source>
        <dbReference type="EMBL" id="WDF67058.1"/>
    </source>
</evidence>
<gene>
    <name evidence="8" type="ORF">PQ465_12155</name>
</gene>
<keyword evidence="3" id="KW-0732">Signal</keyword>
<dbReference type="EMBL" id="CP117880">
    <property type="protein sequence ID" value="WDF67058.1"/>
    <property type="molecule type" value="Genomic_DNA"/>
</dbReference>
<dbReference type="Proteomes" id="UP001221558">
    <property type="component" value="Chromosome"/>
</dbReference>